<dbReference type="AlphaFoldDB" id="A0A067T1Z3"/>
<dbReference type="Proteomes" id="UP000027222">
    <property type="component" value="Unassembled WGS sequence"/>
</dbReference>
<keyword evidence="2" id="KW-1185">Reference proteome</keyword>
<dbReference type="SUPFAM" id="SSF53067">
    <property type="entry name" value="Actin-like ATPase domain"/>
    <property type="match status" value="2"/>
</dbReference>
<dbReference type="OrthoDB" id="2963168at2759"/>
<dbReference type="CDD" id="cd10170">
    <property type="entry name" value="ASKHA_NBD_HSP70"/>
    <property type="match status" value="1"/>
</dbReference>
<dbReference type="STRING" id="685588.A0A067T1Z3"/>
<name>A0A067T1Z3_GALM3</name>
<protein>
    <submittedName>
        <fullName evidence="1">Uncharacterized protein</fullName>
    </submittedName>
</protein>
<evidence type="ECO:0000313" key="1">
    <source>
        <dbReference type="EMBL" id="KDR73023.1"/>
    </source>
</evidence>
<dbReference type="HOGENOM" id="CLU_009958_4_2_1"/>
<proteinExistence type="predicted"/>
<sequence length="595" mass="66790">MPPLTRKKQFQAAKLVVSIDIGTTYTAASYCVLANNTEPQFQEVNVWPNQVFPDAKIPSSLYYDEHGVARLHGAETEDETLLLEAEIGNWTKAEWWKLLLRPEYLPAPIGFTPCNLPPQVTVDQAFRDQFAYVFKTVRAFIVKRYGKGEDLWSELSASMFVVLTAPNGWEGRHQNRMRQAAVQAGLVSPDNRNRVQFVSEGEAAIHYCLDSVTAHSVSAGSTVLVCDAGGGTTDIGIYRVKNTSPISLEEISRPRCFLAGGVFVNALAMKFIKGRLRGSKWDTDSYLASAMRTFERQAKRGFKGVETAVFIQLDGSSDTDDVRGIARGRLKITRHAHTLLIGEMVKFFEPSTKLVTDGLEEVLSECGWSIDQIFVVGGFAESEYVFTEIKKLANSNNIPVGKPDGVLSKAIAHGALSWYINSGVQVRIARLHYGAETNIEFKSADKSMTGRAKFQNVLGQWRVRGAWNAIVEKNSKLRATSSDERCAWFHHEFGENEDLELEMELYAYRWEKPPVFLKEKGGNLSDGFIHLGTVKGDLTRCFNAMTFKTSPSGKRYKTLQYEVCLSFQDIEIQARLRWQENRRFVYGSATIVYDL</sequence>
<dbReference type="PANTHER" id="PTHR14187:SF5">
    <property type="entry name" value="HEAT SHOCK 70 KDA PROTEIN 12A"/>
    <property type="match status" value="1"/>
</dbReference>
<reference evidence="2" key="1">
    <citation type="journal article" date="2014" name="Proc. Natl. Acad. Sci. U.S.A.">
        <title>Extensive sampling of basidiomycete genomes demonstrates inadequacy of the white-rot/brown-rot paradigm for wood decay fungi.</title>
        <authorList>
            <person name="Riley R."/>
            <person name="Salamov A.A."/>
            <person name="Brown D.W."/>
            <person name="Nagy L.G."/>
            <person name="Floudas D."/>
            <person name="Held B.W."/>
            <person name="Levasseur A."/>
            <person name="Lombard V."/>
            <person name="Morin E."/>
            <person name="Otillar R."/>
            <person name="Lindquist E.A."/>
            <person name="Sun H."/>
            <person name="LaButti K.M."/>
            <person name="Schmutz J."/>
            <person name="Jabbour D."/>
            <person name="Luo H."/>
            <person name="Baker S.E."/>
            <person name="Pisabarro A.G."/>
            <person name="Walton J.D."/>
            <person name="Blanchette R.A."/>
            <person name="Henrissat B."/>
            <person name="Martin F."/>
            <person name="Cullen D."/>
            <person name="Hibbett D.S."/>
            <person name="Grigoriev I.V."/>
        </authorList>
    </citation>
    <scope>NUCLEOTIDE SEQUENCE [LARGE SCALE GENOMIC DNA]</scope>
    <source>
        <strain evidence="2">CBS 339.88</strain>
    </source>
</reference>
<dbReference type="InterPro" id="IPR043129">
    <property type="entry name" value="ATPase_NBD"/>
</dbReference>
<dbReference type="PANTHER" id="PTHR14187">
    <property type="entry name" value="ALPHA KINASE/ELONGATION FACTOR 2 KINASE"/>
    <property type="match status" value="1"/>
</dbReference>
<organism evidence="1 2">
    <name type="scientific">Galerina marginata (strain CBS 339.88)</name>
    <dbReference type="NCBI Taxonomy" id="685588"/>
    <lineage>
        <taxon>Eukaryota</taxon>
        <taxon>Fungi</taxon>
        <taxon>Dikarya</taxon>
        <taxon>Basidiomycota</taxon>
        <taxon>Agaricomycotina</taxon>
        <taxon>Agaricomycetes</taxon>
        <taxon>Agaricomycetidae</taxon>
        <taxon>Agaricales</taxon>
        <taxon>Agaricineae</taxon>
        <taxon>Strophariaceae</taxon>
        <taxon>Galerina</taxon>
    </lineage>
</organism>
<evidence type="ECO:0000313" key="2">
    <source>
        <dbReference type="Proteomes" id="UP000027222"/>
    </source>
</evidence>
<dbReference type="EMBL" id="KL142387">
    <property type="protein sequence ID" value="KDR73023.1"/>
    <property type="molecule type" value="Genomic_DNA"/>
</dbReference>
<gene>
    <name evidence="1" type="ORF">GALMADRAFT_158647</name>
</gene>
<dbReference type="Gene3D" id="3.30.420.40">
    <property type="match status" value="2"/>
</dbReference>
<accession>A0A067T1Z3</accession>
<dbReference type="Gene3D" id="3.90.640.10">
    <property type="entry name" value="Actin, Chain A, domain 4"/>
    <property type="match status" value="1"/>
</dbReference>